<keyword evidence="2" id="KW-1133">Transmembrane helix</keyword>
<feature type="transmembrane region" description="Helical" evidence="2">
    <location>
        <begin position="6"/>
        <end position="22"/>
    </location>
</feature>
<feature type="region of interest" description="Disordered" evidence="1">
    <location>
        <begin position="178"/>
        <end position="205"/>
    </location>
</feature>
<organism evidence="3">
    <name type="scientific">freshwater metagenome</name>
    <dbReference type="NCBI Taxonomy" id="449393"/>
    <lineage>
        <taxon>unclassified sequences</taxon>
        <taxon>metagenomes</taxon>
        <taxon>ecological metagenomes</taxon>
    </lineage>
</organism>
<keyword evidence="2" id="KW-0472">Membrane</keyword>
<dbReference type="AlphaFoldDB" id="A0A6J7GVE9"/>
<keyword evidence="2" id="KW-0812">Transmembrane</keyword>
<name>A0A6J7GVE9_9ZZZZ</name>
<gene>
    <name evidence="3" type="ORF">UFOPK3610_00601</name>
</gene>
<sequence length="264" mass="29859">MTGLIYVAIIALWAAVLIPIWLRRHESDEIKAVDRFDGAMKALRGFRRGSRGSVDTEVSVKGAWRNERPVSSAAARRRKVLLSLAGLFVVAVVTWILGWLPIWAPLLLVALFAAFVFLARKQVAAETRATRTSRKSRSSSATRASRDEPYEDAPNPPRSRRREERVYADIDAEYTQAHEEELARPRRRDPLRPTGSWEAMPQNLPTYVDAPSASAVPRRIDRVTGTWDSQAMLDQVRIQRDRAAAAEFFDQTQDYEEQRRASGA</sequence>
<dbReference type="EMBL" id="CAFBMR010000014">
    <property type="protein sequence ID" value="CAB4908253.1"/>
    <property type="molecule type" value="Genomic_DNA"/>
</dbReference>
<feature type="transmembrane region" description="Helical" evidence="2">
    <location>
        <begin position="102"/>
        <end position="119"/>
    </location>
</feature>
<feature type="region of interest" description="Disordered" evidence="1">
    <location>
        <begin position="128"/>
        <end position="166"/>
    </location>
</feature>
<accession>A0A6J7GVE9</accession>
<evidence type="ECO:0000313" key="3">
    <source>
        <dbReference type="EMBL" id="CAB4908253.1"/>
    </source>
</evidence>
<reference evidence="3" key="1">
    <citation type="submission" date="2020-05" db="EMBL/GenBank/DDBJ databases">
        <authorList>
            <person name="Chiriac C."/>
            <person name="Salcher M."/>
            <person name="Ghai R."/>
            <person name="Kavagutti S V."/>
        </authorList>
    </citation>
    <scope>NUCLEOTIDE SEQUENCE</scope>
</reference>
<evidence type="ECO:0000256" key="1">
    <source>
        <dbReference type="SAM" id="MobiDB-lite"/>
    </source>
</evidence>
<feature type="transmembrane region" description="Helical" evidence="2">
    <location>
        <begin position="80"/>
        <end position="96"/>
    </location>
</feature>
<feature type="compositionally biased region" description="Basic and acidic residues" evidence="1">
    <location>
        <begin position="178"/>
        <end position="191"/>
    </location>
</feature>
<evidence type="ECO:0000256" key="2">
    <source>
        <dbReference type="SAM" id="Phobius"/>
    </source>
</evidence>
<proteinExistence type="predicted"/>
<protein>
    <submittedName>
        <fullName evidence="3">Unannotated protein</fullName>
    </submittedName>
</protein>